<evidence type="ECO:0008006" key="3">
    <source>
        <dbReference type="Google" id="ProtNLM"/>
    </source>
</evidence>
<protein>
    <recommendedName>
        <fullName evidence="3">PIN domain-containing protein</fullName>
    </recommendedName>
</protein>
<sequence>MPARRRRGPDLPVRVVLDASAILAFTKGSTAVGGAIAQVAEEGHLFGLPVACLAEASRSVVDTARLDLLVDHPAAAVLTVDPLSWSALADTYRTVGRLDLASALLAATSNACTILTAQPDQYAGLTGDEPIMSA</sequence>
<organism evidence="1 2">
    <name type="scientific">Micromonospora thermarum</name>
    <dbReference type="NCBI Taxonomy" id="2720024"/>
    <lineage>
        <taxon>Bacteria</taxon>
        <taxon>Bacillati</taxon>
        <taxon>Actinomycetota</taxon>
        <taxon>Actinomycetes</taxon>
        <taxon>Micromonosporales</taxon>
        <taxon>Micromonosporaceae</taxon>
        <taxon>Micromonospora</taxon>
    </lineage>
</organism>
<name>A0ABX0ZD21_9ACTN</name>
<evidence type="ECO:0000313" key="1">
    <source>
        <dbReference type="EMBL" id="NJP35124.1"/>
    </source>
</evidence>
<gene>
    <name evidence="1" type="ORF">HCJ94_24875</name>
</gene>
<dbReference type="Proteomes" id="UP000783871">
    <property type="component" value="Unassembled WGS sequence"/>
</dbReference>
<keyword evidence="2" id="KW-1185">Reference proteome</keyword>
<comment type="caution">
    <text evidence="1">The sequence shown here is derived from an EMBL/GenBank/DDBJ whole genome shotgun (WGS) entry which is preliminary data.</text>
</comment>
<reference evidence="1 2" key="1">
    <citation type="submission" date="2020-03" db="EMBL/GenBank/DDBJ databases">
        <title>WGS of actinomycetes isolated from Thailand.</title>
        <authorList>
            <person name="Thawai C."/>
        </authorList>
    </citation>
    <scope>NUCLEOTIDE SEQUENCE [LARGE SCALE GENOMIC DNA]</scope>
    <source>
        <strain evidence="1 2">HSS6-12</strain>
    </source>
</reference>
<evidence type="ECO:0000313" key="2">
    <source>
        <dbReference type="Proteomes" id="UP000783871"/>
    </source>
</evidence>
<accession>A0ABX0ZD21</accession>
<dbReference type="EMBL" id="JAATEO010000034">
    <property type="protein sequence ID" value="NJP35124.1"/>
    <property type="molecule type" value="Genomic_DNA"/>
</dbReference>
<proteinExistence type="predicted"/>